<dbReference type="Gene3D" id="3.90.1200.10">
    <property type="match status" value="1"/>
</dbReference>
<dbReference type="Proteomes" id="UP001276659">
    <property type="component" value="Unassembled WGS sequence"/>
</dbReference>
<organism evidence="2 3">
    <name type="scientific">Lepraria neglecta</name>
    <dbReference type="NCBI Taxonomy" id="209136"/>
    <lineage>
        <taxon>Eukaryota</taxon>
        <taxon>Fungi</taxon>
        <taxon>Dikarya</taxon>
        <taxon>Ascomycota</taxon>
        <taxon>Pezizomycotina</taxon>
        <taxon>Lecanoromycetes</taxon>
        <taxon>OSLEUM clade</taxon>
        <taxon>Lecanoromycetidae</taxon>
        <taxon>Lecanorales</taxon>
        <taxon>Lecanorineae</taxon>
        <taxon>Stereocaulaceae</taxon>
        <taxon>Lepraria</taxon>
    </lineage>
</organism>
<dbReference type="EMBL" id="JASNWA010000011">
    <property type="protein sequence ID" value="KAK3167708.1"/>
    <property type="molecule type" value="Genomic_DNA"/>
</dbReference>
<dbReference type="InterPro" id="IPR051678">
    <property type="entry name" value="AGP_Transferase"/>
</dbReference>
<sequence>MREELLEKSSPSSPIKYVLLEAKPIRSTRLRRAFTICATRLATRCGQSIGWSVFRLSRSICVKCGPLIDLNEAVSMQVVRELTTVPVPKVYCAFSRRGITYILMEYIRGETLWSYWEGIGEETKENLRNQLKAIMAELCEVRQPVSGRIEAPNGGKIYDDRYTEGAERSFRPFATVQDFHLWLRRGISLPLKESPENAFERSADIEEMIRLQNRRDYSTVVTHGDLSSSIIIVKNDRIVGIIDWDSAAWYLDYWELTSPWNVNHTDEFWRPEIEKILDFERFRDEHRMEQIRRKCF</sequence>
<dbReference type="Pfam" id="PF01636">
    <property type="entry name" value="APH"/>
    <property type="match status" value="1"/>
</dbReference>
<evidence type="ECO:0000313" key="3">
    <source>
        <dbReference type="Proteomes" id="UP001276659"/>
    </source>
</evidence>
<keyword evidence="3" id="KW-1185">Reference proteome</keyword>
<dbReference type="PANTHER" id="PTHR21310">
    <property type="entry name" value="AMINOGLYCOSIDE PHOSPHOTRANSFERASE-RELATED-RELATED"/>
    <property type="match status" value="1"/>
</dbReference>
<proteinExistence type="predicted"/>
<name>A0AAD9Z1H9_9LECA</name>
<accession>A0AAD9Z1H9</accession>
<reference evidence="2" key="1">
    <citation type="submission" date="2022-11" db="EMBL/GenBank/DDBJ databases">
        <title>Chromosomal genome sequence assembly and mating type (MAT) locus characterization of the leprose asexual lichenized fungus Lepraria neglecta (Nyl.) Erichsen.</title>
        <authorList>
            <person name="Allen J.L."/>
            <person name="Pfeffer B."/>
        </authorList>
    </citation>
    <scope>NUCLEOTIDE SEQUENCE</scope>
    <source>
        <strain evidence="2">Allen 5258</strain>
    </source>
</reference>
<dbReference type="AlphaFoldDB" id="A0AAD9Z1H9"/>
<feature type="domain" description="Aminoglycoside phosphotransferase" evidence="1">
    <location>
        <begin position="75"/>
        <end position="288"/>
    </location>
</feature>
<protein>
    <recommendedName>
        <fullName evidence="1">Aminoglycoside phosphotransferase domain-containing protein</fullName>
    </recommendedName>
</protein>
<evidence type="ECO:0000259" key="1">
    <source>
        <dbReference type="Pfam" id="PF01636"/>
    </source>
</evidence>
<dbReference type="InterPro" id="IPR002575">
    <property type="entry name" value="Aminoglycoside_PTrfase"/>
</dbReference>
<dbReference type="SUPFAM" id="SSF56112">
    <property type="entry name" value="Protein kinase-like (PK-like)"/>
    <property type="match status" value="1"/>
</dbReference>
<dbReference type="InterPro" id="IPR011009">
    <property type="entry name" value="Kinase-like_dom_sf"/>
</dbReference>
<dbReference type="CDD" id="cd05120">
    <property type="entry name" value="APH_ChoK_like"/>
    <property type="match status" value="1"/>
</dbReference>
<comment type="caution">
    <text evidence="2">The sequence shown here is derived from an EMBL/GenBank/DDBJ whole genome shotgun (WGS) entry which is preliminary data.</text>
</comment>
<evidence type="ECO:0000313" key="2">
    <source>
        <dbReference type="EMBL" id="KAK3167708.1"/>
    </source>
</evidence>
<dbReference type="PANTHER" id="PTHR21310:SF55">
    <property type="entry name" value="AMINOGLYCOSIDE PHOSPHOTRANSFERASE DOMAIN-CONTAINING PROTEIN"/>
    <property type="match status" value="1"/>
</dbReference>
<gene>
    <name evidence="2" type="ORF">OEA41_010836</name>
</gene>